<name>A0ABR9X885_9RHOB</name>
<keyword evidence="5" id="KW-1185">Reference proteome</keyword>
<evidence type="ECO:0000313" key="5">
    <source>
        <dbReference type="Proteomes" id="UP000607796"/>
    </source>
</evidence>
<dbReference type="PRINTS" id="PR00081">
    <property type="entry name" value="GDHRDH"/>
</dbReference>
<dbReference type="SMART" id="SM00822">
    <property type="entry name" value="PKS_KR"/>
    <property type="match status" value="1"/>
</dbReference>
<dbReference type="InterPro" id="IPR002347">
    <property type="entry name" value="SDR_fam"/>
</dbReference>
<accession>A0ABR9X885</accession>
<gene>
    <name evidence="4" type="ORF">IQ782_22545</name>
</gene>
<organism evidence="4 5">
    <name type="scientific">Salipiger mangrovisoli</name>
    <dbReference type="NCBI Taxonomy" id="2865933"/>
    <lineage>
        <taxon>Bacteria</taxon>
        <taxon>Pseudomonadati</taxon>
        <taxon>Pseudomonadota</taxon>
        <taxon>Alphaproteobacteria</taxon>
        <taxon>Rhodobacterales</taxon>
        <taxon>Roseobacteraceae</taxon>
        <taxon>Salipiger</taxon>
    </lineage>
</organism>
<reference evidence="4 5" key="1">
    <citation type="journal article" date="2021" name="Int. J. Syst. Evol. Microbiol.">
        <title>Salipiger mangrovisoli sp. nov., isolated from mangrove soil and the proposal for the reclassification of Paraphaeobacter pallidus as Salipiger pallidus comb. nov.</title>
        <authorList>
            <person name="Du J."/>
            <person name="Liu Y."/>
            <person name="Pei T."/>
            <person name="Deng M.R."/>
            <person name="Zhu H."/>
        </authorList>
    </citation>
    <scope>NUCLEOTIDE SEQUENCE [LARGE SCALE GENOMIC DNA]</scope>
    <source>
        <strain evidence="4 5">6D45A</strain>
    </source>
</reference>
<feature type="domain" description="Ketoreductase" evidence="3">
    <location>
        <begin position="8"/>
        <end position="198"/>
    </location>
</feature>
<dbReference type="PRINTS" id="PR00080">
    <property type="entry name" value="SDRFAMILY"/>
</dbReference>
<dbReference type="InterPro" id="IPR050259">
    <property type="entry name" value="SDR"/>
</dbReference>
<dbReference type="CDD" id="cd05233">
    <property type="entry name" value="SDR_c"/>
    <property type="match status" value="1"/>
</dbReference>
<dbReference type="SUPFAM" id="SSF51735">
    <property type="entry name" value="NAD(P)-binding Rossmann-fold domains"/>
    <property type="match status" value="1"/>
</dbReference>
<dbReference type="RefSeq" id="WP_194136920.1">
    <property type="nucleotide sequence ID" value="NZ_JADFFK010000020.1"/>
</dbReference>
<dbReference type="PROSITE" id="PS00061">
    <property type="entry name" value="ADH_SHORT"/>
    <property type="match status" value="1"/>
</dbReference>
<evidence type="ECO:0000256" key="2">
    <source>
        <dbReference type="RuleBase" id="RU000363"/>
    </source>
</evidence>
<dbReference type="InterPro" id="IPR020904">
    <property type="entry name" value="Sc_DH/Rdtase_CS"/>
</dbReference>
<sequence>MSEALNGKLAVVTGAGSGMGREIALSLAEAGARVVLCGRRAAPLEQLAAEIVAQGGTAEAAPLDITDRSAIFALAERLTGDDGCIDILVNNAGSASKVLNARWLSEEEFDSTVQVNLTAVFNFSQAVLPGMLAQGEGTILTVSSLAAVNPNLLGGAAYGAAKAGVRNFMGFLHNTYRHQGIRSICILPGEAATPILDNRARPPSESERARMLAPEDVAAAVMMCVSLPARATVPELHICPTFQRDISEDLEIARWQGAPDDLPDLPAQRREAKQ</sequence>
<proteinExistence type="inferred from homology"/>
<comment type="similarity">
    <text evidence="1 2">Belongs to the short-chain dehydrogenases/reductases (SDR) family.</text>
</comment>
<dbReference type="Pfam" id="PF00106">
    <property type="entry name" value="adh_short"/>
    <property type="match status" value="1"/>
</dbReference>
<dbReference type="Proteomes" id="UP000607796">
    <property type="component" value="Unassembled WGS sequence"/>
</dbReference>
<evidence type="ECO:0000256" key="1">
    <source>
        <dbReference type="ARBA" id="ARBA00006484"/>
    </source>
</evidence>
<dbReference type="PANTHER" id="PTHR42879">
    <property type="entry name" value="3-OXOACYL-(ACYL-CARRIER-PROTEIN) REDUCTASE"/>
    <property type="match status" value="1"/>
</dbReference>
<dbReference type="InterPro" id="IPR036291">
    <property type="entry name" value="NAD(P)-bd_dom_sf"/>
</dbReference>
<evidence type="ECO:0000259" key="3">
    <source>
        <dbReference type="SMART" id="SM00822"/>
    </source>
</evidence>
<dbReference type="InterPro" id="IPR057326">
    <property type="entry name" value="KR_dom"/>
</dbReference>
<dbReference type="EMBL" id="JADFFK010000020">
    <property type="protein sequence ID" value="MBE9639641.1"/>
    <property type="molecule type" value="Genomic_DNA"/>
</dbReference>
<dbReference type="Gene3D" id="3.40.50.720">
    <property type="entry name" value="NAD(P)-binding Rossmann-like Domain"/>
    <property type="match status" value="1"/>
</dbReference>
<evidence type="ECO:0000313" key="4">
    <source>
        <dbReference type="EMBL" id="MBE9639641.1"/>
    </source>
</evidence>
<protein>
    <submittedName>
        <fullName evidence="4">SDR family NAD(P)-dependent oxidoreductase</fullName>
    </submittedName>
</protein>
<dbReference type="PANTHER" id="PTHR42879:SF2">
    <property type="entry name" value="3-OXOACYL-[ACYL-CARRIER-PROTEIN] REDUCTASE FABG"/>
    <property type="match status" value="1"/>
</dbReference>
<comment type="caution">
    <text evidence="4">The sequence shown here is derived from an EMBL/GenBank/DDBJ whole genome shotgun (WGS) entry which is preliminary data.</text>
</comment>